<dbReference type="AlphaFoldDB" id="A0A4Z2D6V8"/>
<reference evidence="2 3" key="1">
    <citation type="submission" date="2019-03" db="EMBL/GenBank/DDBJ databases">
        <title>An improved genome assembly of the fluke Schistosoma japonicum.</title>
        <authorList>
            <person name="Hu W."/>
            <person name="Luo F."/>
            <person name="Yin M."/>
            <person name="Mo X."/>
            <person name="Sun C."/>
            <person name="Wu Q."/>
            <person name="Zhu B."/>
            <person name="Xiang M."/>
            <person name="Wang J."/>
            <person name="Wang Y."/>
            <person name="Zhang T."/>
            <person name="Xu B."/>
            <person name="Zheng H."/>
            <person name="Feng Z."/>
        </authorList>
    </citation>
    <scope>NUCLEOTIDE SEQUENCE [LARGE SCALE GENOMIC DNA]</scope>
    <source>
        <strain evidence="2">HuSjv2</strain>
        <tissue evidence="2">Worms</tissue>
    </source>
</reference>
<protein>
    <submittedName>
        <fullName evidence="2">MOB kinase activator 3A isoform 2</fullName>
    </submittedName>
</protein>
<keyword evidence="2" id="KW-0418">Kinase</keyword>
<dbReference type="Proteomes" id="UP000311919">
    <property type="component" value="Unassembled WGS sequence"/>
</dbReference>
<keyword evidence="2" id="KW-0808">Transferase</keyword>
<dbReference type="OrthoDB" id="8170117at2759"/>
<evidence type="ECO:0000256" key="1">
    <source>
        <dbReference type="PIRSR" id="PIRSR605301-1"/>
    </source>
</evidence>
<organism evidence="2 3">
    <name type="scientific">Schistosoma japonicum</name>
    <name type="common">Blood fluke</name>
    <dbReference type="NCBI Taxonomy" id="6182"/>
    <lineage>
        <taxon>Eukaryota</taxon>
        <taxon>Metazoa</taxon>
        <taxon>Spiralia</taxon>
        <taxon>Lophotrochozoa</taxon>
        <taxon>Platyhelminthes</taxon>
        <taxon>Trematoda</taxon>
        <taxon>Digenea</taxon>
        <taxon>Strigeidida</taxon>
        <taxon>Schistosomatoidea</taxon>
        <taxon>Schistosomatidae</taxon>
        <taxon>Schistosoma</taxon>
    </lineage>
</organism>
<dbReference type="STRING" id="6182.A0A4Z2D6V8"/>
<proteinExistence type="predicted"/>
<gene>
    <name evidence="2" type="ORF">EWB00_004370</name>
</gene>
<dbReference type="InterPro" id="IPR036703">
    <property type="entry name" value="MOB_kinase_act_sf"/>
</dbReference>
<keyword evidence="1" id="KW-0479">Metal-binding</keyword>
<dbReference type="GO" id="GO:0016301">
    <property type="term" value="F:kinase activity"/>
    <property type="evidence" value="ECO:0007669"/>
    <property type="project" value="UniProtKB-KW"/>
</dbReference>
<keyword evidence="3" id="KW-1185">Reference proteome</keyword>
<dbReference type="Pfam" id="PF03637">
    <property type="entry name" value="Mob1_phocein"/>
    <property type="match status" value="1"/>
</dbReference>
<dbReference type="PANTHER" id="PTHR22599">
    <property type="entry name" value="MPS ONE BINDER KINASE ACTIVATOR-LIKE MOB"/>
    <property type="match status" value="1"/>
</dbReference>
<evidence type="ECO:0000313" key="2">
    <source>
        <dbReference type="EMBL" id="TNN11920.1"/>
    </source>
</evidence>
<dbReference type="SMART" id="SM01388">
    <property type="entry name" value="Mob1_phocein"/>
    <property type="match status" value="1"/>
</dbReference>
<dbReference type="EMBL" id="SKCS01000282">
    <property type="protein sequence ID" value="TNN11920.1"/>
    <property type="molecule type" value="Genomic_DNA"/>
</dbReference>
<dbReference type="InterPro" id="IPR005301">
    <property type="entry name" value="MOB_kinase_act_fam"/>
</dbReference>
<comment type="caution">
    <text evidence="2">The sequence shown here is derived from an EMBL/GenBank/DDBJ whole genome shotgun (WGS) entry which is preliminary data.</text>
</comment>
<dbReference type="SUPFAM" id="SSF101152">
    <property type="entry name" value="Mob1/phocein"/>
    <property type="match status" value="1"/>
</dbReference>
<evidence type="ECO:0000313" key="3">
    <source>
        <dbReference type="Proteomes" id="UP000311919"/>
    </source>
</evidence>
<dbReference type="Gene3D" id="1.20.140.30">
    <property type="entry name" value="MOB kinase activator"/>
    <property type="match status" value="1"/>
</dbReference>
<name>A0A4Z2D6V8_SCHJA</name>
<feature type="binding site" evidence="1">
    <location>
        <position position="88"/>
    </location>
    <ligand>
        <name>Zn(2+)</name>
        <dbReference type="ChEBI" id="CHEBI:29105"/>
    </ligand>
</feature>
<feature type="binding site" evidence="1">
    <location>
        <position position="83"/>
    </location>
    <ligand>
        <name>Zn(2+)</name>
        <dbReference type="ChEBI" id="CHEBI:29105"/>
    </ligand>
</feature>
<accession>A0A4Z2D6V8</accession>
<keyword evidence="1" id="KW-0862">Zinc</keyword>
<sequence>MAFNGFKEIFVKQKTFRPKKKFAPDTIRYHLHKHAEASLSAGIDLREAVKKPDEEELNDWIAVHVVDFYNRINLIYGTICDRCTEQTCPTMSGGKKFEYHWRDNVHYKKPTPLPAPKYIDELMDWVDAQINDPSLFPTDMGIIFYFTWIRRCSLSEMLYSNCKENIWPIVSGIRSRLYSSF</sequence>